<organism evidence="2 3">
    <name type="scientific">Botryosphaeria dothidea</name>
    <dbReference type="NCBI Taxonomy" id="55169"/>
    <lineage>
        <taxon>Eukaryota</taxon>
        <taxon>Fungi</taxon>
        <taxon>Dikarya</taxon>
        <taxon>Ascomycota</taxon>
        <taxon>Pezizomycotina</taxon>
        <taxon>Dothideomycetes</taxon>
        <taxon>Dothideomycetes incertae sedis</taxon>
        <taxon>Botryosphaeriales</taxon>
        <taxon>Botryosphaeriaceae</taxon>
        <taxon>Botryosphaeria</taxon>
    </lineage>
</organism>
<comment type="caution">
    <text evidence="2">The sequence shown here is derived from an EMBL/GenBank/DDBJ whole genome shotgun (WGS) entry which is preliminary data.</text>
</comment>
<dbReference type="AlphaFoldDB" id="A0A8H4ILY7"/>
<reference evidence="2" key="1">
    <citation type="submission" date="2020-04" db="EMBL/GenBank/DDBJ databases">
        <title>Genome Assembly and Annotation of Botryosphaeria dothidea sdau 11-99, a Latent Pathogen of Apple Fruit Ring Rot in China.</title>
        <authorList>
            <person name="Yu C."/>
            <person name="Diao Y."/>
            <person name="Lu Q."/>
            <person name="Zhao J."/>
            <person name="Cui S."/>
            <person name="Peng C."/>
            <person name="He B."/>
            <person name="Liu H."/>
        </authorList>
    </citation>
    <scope>NUCLEOTIDE SEQUENCE [LARGE SCALE GENOMIC DNA]</scope>
    <source>
        <strain evidence="2">Sdau11-99</strain>
    </source>
</reference>
<feature type="compositionally biased region" description="Polar residues" evidence="1">
    <location>
        <begin position="679"/>
        <end position="689"/>
    </location>
</feature>
<gene>
    <name evidence="2" type="ORF">GTA08_BOTSDO08881</name>
</gene>
<feature type="compositionally biased region" description="Low complexity" evidence="1">
    <location>
        <begin position="422"/>
        <end position="433"/>
    </location>
</feature>
<feature type="compositionally biased region" description="Polar residues" evidence="1">
    <location>
        <begin position="239"/>
        <end position="248"/>
    </location>
</feature>
<dbReference type="Proteomes" id="UP000572817">
    <property type="component" value="Unassembled WGS sequence"/>
</dbReference>
<feature type="region of interest" description="Disordered" evidence="1">
    <location>
        <begin position="409"/>
        <end position="564"/>
    </location>
</feature>
<feature type="compositionally biased region" description="Polar residues" evidence="1">
    <location>
        <begin position="635"/>
        <end position="654"/>
    </location>
</feature>
<feature type="compositionally biased region" description="Basic residues" evidence="1">
    <location>
        <begin position="512"/>
        <end position="522"/>
    </location>
</feature>
<feature type="compositionally biased region" description="Polar residues" evidence="1">
    <location>
        <begin position="619"/>
        <end position="628"/>
    </location>
</feature>
<feature type="compositionally biased region" description="Polar residues" evidence="1">
    <location>
        <begin position="434"/>
        <end position="443"/>
    </location>
</feature>
<feature type="region of interest" description="Disordered" evidence="1">
    <location>
        <begin position="151"/>
        <end position="182"/>
    </location>
</feature>
<evidence type="ECO:0000313" key="2">
    <source>
        <dbReference type="EMBL" id="KAF4303617.1"/>
    </source>
</evidence>
<sequence>MAPSKDPVLRQVDKMLRRGEKAEEEAHKRAERAARRFAARDLTREDEEVARDVRTMAANISGYMYHPGYMYADLRTEPACRHPVYPEYTKKQMREERRKRGVQEEEAAGAFAVPSIAVKDFAAVAQDDDLAAAQEVHQAGAFLMPNIQRLSLIGDPDSDDDDDEDEDGPAFPEEMLRPVGSKSLEHKASVLAKVSSKSDVTVVPRIKNRSPDATSVMTTVHHGAPQRPKAISDLVAAETTANSSQSPSPVKFIRPPHPFNYEGSSSSGSPLPPRPAEALSETDKADMDYLAFSSDSSEFIHPWPDLWPGYQQKRAKLSDRDWKIVNALSCPLGMNKYGKIEPCDPQNSEAYTNISKLLKVCWLVMTGQISPNECPQAYQLLKPLLEKEPQEKEAKLKVLEQKLKLRREALKIPEPKSKKPSGSDYSRSTSLSSTPAMHSFSQRSSPPPPSTTSPFPSFNDYFTDSPVSPSDVASKRSSAQSTDNHPGSQTPSKARRMASFTNMFGKSPKTPKSPKKGLKSHSRTGSTGDDDKIITTPLDAPPVPVIPASFSNRNTPAASFDSAPATAQNTSLLVSSPTVMKKVSMSFGASPSSNSFSNIIPNRQPSSSFTSSTSGSSSKRNTPVTSDGTPMRIQVPSNRTTSGSFSSVPPSGRQTPLMASDSNPFSPRVGTPATMMMHPNSSFASTIADSSAPEKHHSSKHSRTSSSAGGTAKNPDYNVFDAHLEELIREFRAWDTDEPGAISDEDGHQSPTKTAILATVHAALQPLDKENLDKLKGRDRAALVAAATALSKPDLHLAATHAARVSKYPLPAPNAAPRRFGALPALALRIATLVLDAANAAFLPKLDCAYELANAAHAARERAWRARNPHDPVYPGPGVSRPPSREYLRAGYACAWATRFVVWAQEAAQVWEWENVDVPTKGESGGGLRRQGRTREVRNLLGMVDEEVRVDRETGEVVVEGEGAVLSVEEVERRFEALVEREEERGMGEKWEACEEQIRRLGGLLAPGMDE</sequence>
<feature type="compositionally biased region" description="Polar residues" evidence="1">
    <location>
        <begin position="475"/>
        <end position="492"/>
    </location>
</feature>
<feature type="region of interest" description="Disordered" evidence="1">
    <location>
        <begin position="202"/>
        <end position="279"/>
    </location>
</feature>
<evidence type="ECO:0000256" key="1">
    <source>
        <dbReference type="SAM" id="MobiDB-lite"/>
    </source>
</evidence>
<feature type="compositionally biased region" description="Acidic residues" evidence="1">
    <location>
        <begin position="156"/>
        <end position="168"/>
    </location>
</feature>
<feature type="compositionally biased region" description="Low complexity" evidence="1">
    <location>
        <begin position="588"/>
        <end position="618"/>
    </location>
</feature>
<keyword evidence="3" id="KW-1185">Reference proteome</keyword>
<feature type="region of interest" description="Disordered" evidence="1">
    <location>
        <begin position="1"/>
        <end position="29"/>
    </location>
</feature>
<feature type="region of interest" description="Disordered" evidence="1">
    <location>
        <begin position="588"/>
        <end position="715"/>
    </location>
</feature>
<feature type="compositionally biased region" description="Basic and acidic residues" evidence="1">
    <location>
        <begin position="7"/>
        <end position="29"/>
    </location>
</feature>
<evidence type="ECO:0000313" key="3">
    <source>
        <dbReference type="Proteomes" id="UP000572817"/>
    </source>
</evidence>
<protein>
    <submittedName>
        <fullName evidence="2">Uncharacterized protein</fullName>
    </submittedName>
</protein>
<dbReference type="EMBL" id="WWBZ02000062">
    <property type="protein sequence ID" value="KAF4303617.1"/>
    <property type="molecule type" value="Genomic_DNA"/>
</dbReference>
<name>A0A8H4ILY7_9PEZI</name>
<accession>A0A8H4ILY7</accession>
<proteinExistence type="predicted"/>
<dbReference type="OrthoDB" id="3940044at2759"/>